<dbReference type="GO" id="GO:0005524">
    <property type="term" value="F:ATP binding"/>
    <property type="evidence" value="ECO:0007669"/>
    <property type="project" value="UniProtKB-UniRule"/>
</dbReference>
<keyword evidence="6" id="KW-0808">Transferase</keyword>
<dbReference type="PROSITE" id="PS00107">
    <property type="entry name" value="PROTEIN_KINASE_ATP"/>
    <property type="match status" value="1"/>
</dbReference>
<dbReference type="OrthoDB" id="24822at2759"/>
<name>A0A081AK06_PHYNI</name>
<protein>
    <submittedName>
        <fullName evidence="6">ULK/ULK protein kinase</fullName>
    </submittedName>
</protein>
<evidence type="ECO:0000259" key="5">
    <source>
        <dbReference type="PROSITE" id="PS50011"/>
    </source>
</evidence>
<evidence type="ECO:0000256" key="2">
    <source>
        <dbReference type="ARBA" id="ARBA00022840"/>
    </source>
</evidence>
<keyword evidence="1 3" id="KW-0547">Nucleotide-binding</keyword>
<feature type="binding site" evidence="3">
    <location>
        <position position="33"/>
    </location>
    <ligand>
        <name>ATP</name>
        <dbReference type="ChEBI" id="CHEBI:30616"/>
    </ligand>
</feature>
<dbReference type="GO" id="GO:0008017">
    <property type="term" value="F:microtubule binding"/>
    <property type="evidence" value="ECO:0007669"/>
    <property type="project" value="InterPro"/>
</dbReference>
<dbReference type="FunFam" id="1.10.510.10:FF:000571">
    <property type="entry name" value="Maternal embryonic leucine zipper kinase"/>
    <property type="match status" value="1"/>
</dbReference>
<evidence type="ECO:0000313" key="6">
    <source>
        <dbReference type="EMBL" id="ETO79217.1"/>
    </source>
</evidence>
<feature type="compositionally biased region" description="Polar residues" evidence="4">
    <location>
        <begin position="333"/>
        <end position="342"/>
    </location>
</feature>
<feature type="region of interest" description="Disordered" evidence="4">
    <location>
        <begin position="280"/>
        <end position="400"/>
    </location>
</feature>
<dbReference type="CDD" id="cd14010">
    <property type="entry name" value="STKc_ULK4"/>
    <property type="match status" value="1"/>
</dbReference>
<reference evidence="6 7" key="1">
    <citation type="submission" date="2013-11" db="EMBL/GenBank/DDBJ databases">
        <title>The Genome Sequence of Phytophthora parasitica P1976.</title>
        <authorList>
            <consortium name="The Broad Institute Genomics Platform"/>
            <person name="Russ C."/>
            <person name="Tyler B."/>
            <person name="Panabieres F."/>
            <person name="Shan W."/>
            <person name="Tripathy S."/>
            <person name="Grunwald N."/>
            <person name="Machado M."/>
            <person name="Johnson C.S."/>
            <person name="Walker B."/>
            <person name="Young S."/>
            <person name="Zeng Q."/>
            <person name="Gargeya S."/>
            <person name="Fitzgerald M."/>
            <person name="Haas B."/>
            <person name="Abouelleil A."/>
            <person name="Allen A.W."/>
            <person name="Alvarado L."/>
            <person name="Arachchi H.M."/>
            <person name="Berlin A.M."/>
            <person name="Chapman S.B."/>
            <person name="Gainer-Dewar J."/>
            <person name="Goldberg J."/>
            <person name="Griggs A."/>
            <person name="Gujja S."/>
            <person name="Hansen M."/>
            <person name="Howarth C."/>
            <person name="Imamovic A."/>
            <person name="Ireland A."/>
            <person name="Larimer J."/>
            <person name="McCowan C."/>
            <person name="Murphy C."/>
            <person name="Pearson M."/>
            <person name="Poon T.W."/>
            <person name="Priest M."/>
            <person name="Roberts A."/>
            <person name="Saif S."/>
            <person name="Shea T."/>
            <person name="Sisk P."/>
            <person name="Sykes S."/>
            <person name="Wortman J."/>
            <person name="Nusbaum C."/>
            <person name="Birren B."/>
        </authorList>
    </citation>
    <scope>NUCLEOTIDE SEQUENCE [LARGE SCALE GENOMIC DNA]</scope>
    <source>
        <strain evidence="6 7">P1976</strain>
    </source>
</reference>
<dbReference type="EMBL" id="ANJA01001137">
    <property type="protein sequence ID" value="ETO79217.1"/>
    <property type="molecule type" value="Genomic_DNA"/>
</dbReference>
<feature type="domain" description="Protein kinase" evidence="5">
    <location>
        <begin position="4"/>
        <end position="256"/>
    </location>
</feature>
<keyword evidence="2 3" id="KW-0067">ATP-binding</keyword>
<dbReference type="PROSITE" id="PS50011">
    <property type="entry name" value="PROTEIN_KINASE_DOM"/>
    <property type="match status" value="1"/>
</dbReference>
<evidence type="ECO:0000256" key="1">
    <source>
        <dbReference type="ARBA" id="ARBA00022741"/>
    </source>
</evidence>
<dbReference type="InterPro" id="IPR044591">
    <property type="entry name" value="RUK"/>
</dbReference>
<evidence type="ECO:0000256" key="4">
    <source>
        <dbReference type="SAM" id="MobiDB-lite"/>
    </source>
</evidence>
<accession>A0A081AK06</accession>
<dbReference type="InterPro" id="IPR017441">
    <property type="entry name" value="Protein_kinase_ATP_BS"/>
</dbReference>
<feature type="region of interest" description="Disordered" evidence="4">
    <location>
        <begin position="1399"/>
        <end position="1418"/>
    </location>
</feature>
<dbReference type="GO" id="GO:0004672">
    <property type="term" value="F:protein kinase activity"/>
    <property type="evidence" value="ECO:0007669"/>
    <property type="project" value="InterPro"/>
</dbReference>
<feature type="compositionally biased region" description="Polar residues" evidence="4">
    <location>
        <begin position="282"/>
        <end position="292"/>
    </location>
</feature>
<evidence type="ECO:0000313" key="7">
    <source>
        <dbReference type="Proteomes" id="UP000028582"/>
    </source>
</evidence>
<sequence length="1437" mass="160009">MENYNIYDEIGRGTHSFVYKARRKRSIEYVAVKSTAKSRMDKILNEVPFLHKLESPYVLKFFDWYESSNHIWLILEYCMGGDLLNLITQDKQLPESAVQSFGIELVAGLQYLHSNSILYCDLKPANILIDEFGSLKLADFGLARRIPGSDAAPVRPLAPGSPHYMAPELFQQPAVHSFASDFWALGCVLYELRTGRQPFTHTNFSELARRIQSETVEFPVPGCEMSPAFCKLLERLLVKDPYQRITWDELVVHPFWDGLPRIQNVVMPPQEIFDRNSPVCEQVTSNDGSNGLDNPEEPHDNGHISEREKDKDNGDSSLANADDVGGLHVNGIEETTTGNNCNDETHFSDSGDSDADQTPNEATRLDITSRATHDDVRPVSAPNSRIRALPDNNEDLNDDQNGVLNEVSQLTDIRHRWRAAHAPHSAPPAIRNAPKRRISINNLFDRSGVPGSGLRKISKLVFTAADCRVKSIIGNKNVQIEDLPQVRADLFRFPLLAPENLLSCSAEALENQLKEIYISLKSSHSDDQAKLSVMAYLFSLSCHARLAHVIVNSSILKLLIRMLSHEARLATPNKTVISMLCLVLGVLFRFATFIAPSSPDQLQVLVKLLLEVIVRPDGLENKNSTDIQGLQPRPLALACLGELLFYISTQQEWELPMEGVDTVLACIGDTNVVLRYYAVRTLGNMLIQCTDSLLSRLISEKIVLTLMRGLLQHATSVSEDENGELNVAIALRTATTEALAQVLRHVRTPSSTASLSSRLKRSIMLFFAKPDILNAVWRGVESMKESTELAIASLNIINSFLDMKLGTEREAEAAAIKSSRTLLLERVVAFPTICKVLEIDTSTRGDDVDDDSLSTLRAKGLVMIHLGVQLNRSFLLSFVQYESLNIVEKVIDPIADQLCEDENNPGSISPEKKLSAFEMYLAQCAMNVCKLSIRMALKLGAVCFSTPENGDGEITSSNNTENRSPRISPIPFQLFGGLLHNPNCRQQLLNYFVANDSKQYTFFLRLMAKLLTSFPDEILVIPGSTDKTTVARYVSEILVDLFELAAKETNDIVLVEKQMLFTQLLPAIVKHVNGESEGAAVNCLRILHVVLLDFDYDDDNGDYEFFDPFVRSILFPHLNTLFRSPMGVVEDVWSLSSELMFGLLSSDSSLLGEVEDLNIVPTVMSLLQVPDEFQSLPSHATQLVQMLLDSADVRSELLYESGITRSVVTGLIFASKHKEQDGNLLDLSIILLNLLHHQFEKNRQSGRSPAPAGFHELVACGPLMLQFCTSSDVDRKMNGHSEYVAPEKDTAKSRTNDELADVASRCLVFLSQIFGEQLNGVFFSQSKNVPSGFNDSDLSSLSRCLEGNMNGIILLRVLHTLKTCLRCETKRYQVSNWFAEHRNVLSTVEALATQKQTSRLDGAVSEAENHPNRPSIGEQISKTAASIMRLCRTTDVR</sequence>
<dbReference type="Pfam" id="PF00069">
    <property type="entry name" value="Pkinase"/>
    <property type="match status" value="1"/>
</dbReference>
<dbReference type="InterPro" id="IPR011009">
    <property type="entry name" value="Kinase-like_dom_sf"/>
</dbReference>
<dbReference type="Gene3D" id="1.10.510.10">
    <property type="entry name" value="Transferase(Phosphotransferase) domain 1"/>
    <property type="match status" value="1"/>
</dbReference>
<evidence type="ECO:0000256" key="3">
    <source>
        <dbReference type="PROSITE-ProRule" id="PRU10141"/>
    </source>
</evidence>
<organism evidence="6 7">
    <name type="scientific">Phytophthora nicotianae P1976</name>
    <dbReference type="NCBI Taxonomy" id="1317066"/>
    <lineage>
        <taxon>Eukaryota</taxon>
        <taxon>Sar</taxon>
        <taxon>Stramenopiles</taxon>
        <taxon>Oomycota</taxon>
        <taxon>Peronosporomycetes</taxon>
        <taxon>Peronosporales</taxon>
        <taxon>Peronosporaceae</taxon>
        <taxon>Phytophthora</taxon>
    </lineage>
</organism>
<dbReference type="SUPFAM" id="SSF56112">
    <property type="entry name" value="Protein kinase-like (PK-like)"/>
    <property type="match status" value="1"/>
</dbReference>
<dbReference type="InterPro" id="IPR011989">
    <property type="entry name" value="ARM-like"/>
</dbReference>
<gene>
    <name evidence="6" type="ORF">F444_06061</name>
</gene>
<dbReference type="PANTHER" id="PTHR46562">
    <property type="entry name" value="SERINE/THREONINE-KINASE ULK4-LIKE PROTEIN-RELATED"/>
    <property type="match status" value="1"/>
</dbReference>
<dbReference type="InterPro" id="IPR008271">
    <property type="entry name" value="Ser/Thr_kinase_AS"/>
</dbReference>
<keyword evidence="6" id="KW-0418">Kinase</keyword>
<dbReference type="Proteomes" id="UP000028582">
    <property type="component" value="Unassembled WGS sequence"/>
</dbReference>
<comment type="caution">
    <text evidence="6">The sequence shown here is derived from an EMBL/GenBank/DDBJ whole genome shotgun (WGS) entry which is preliminary data.</text>
</comment>
<dbReference type="InterPro" id="IPR016024">
    <property type="entry name" value="ARM-type_fold"/>
</dbReference>
<proteinExistence type="predicted"/>
<dbReference type="SUPFAM" id="SSF48371">
    <property type="entry name" value="ARM repeat"/>
    <property type="match status" value="2"/>
</dbReference>
<dbReference type="PANTHER" id="PTHR46562:SF1">
    <property type="entry name" value="SERINE_THREONINE-PROTEIN KINASE ULK4"/>
    <property type="match status" value="1"/>
</dbReference>
<dbReference type="Gene3D" id="1.25.10.10">
    <property type="entry name" value="Leucine-rich Repeat Variant"/>
    <property type="match status" value="1"/>
</dbReference>
<dbReference type="PROSITE" id="PS00108">
    <property type="entry name" value="PROTEIN_KINASE_ST"/>
    <property type="match status" value="1"/>
</dbReference>
<feature type="compositionally biased region" description="Basic and acidic residues" evidence="4">
    <location>
        <begin position="296"/>
        <end position="314"/>
    </location>
</feature>
<dbReference type="SMART" id="SM00220">
    <property type="entry name" value="S_TKc"/>
    <property type="match status" value="1"/>
</dbReference>
<dbReference type="InterPro" id="IPR000719">
    <property type="entry name" value="Prot_kinase_dom"/>
</dbReference>